<evidence type="ECO:0000313" key="1">
    <source>
        <dbReference type="EMBL" id="MBX31029.1"/>
    </source>
</evidence>
<protein>
    <submittedName>
        <fullName evidence="1">Uncharacterized protein</fullName>
    </submittedName>
</protein>
<name>A0A2P2MLD5_RHIMU</name>
<sequence length="47" mass="5686">MVTSWRWVSEQENMQWIVDMGNYVLIYMFQLDRLQHMTVLSCGIFAN</sequence>
<proteinExistence type="predicted"/>
<dbReference type="AlphaFoldDB" id="A0A2P2MLD5"/>
<organism evidence="1">
    <name type="scientific">Rhizophora mucronata</name>
    <name type="common">Asiatic mangrove</name>
    <dbReference type="NCBI Taxonomy" id="61149"/>
    <lineage>
        <taxon>Eukaryota</taxon>
        <taxon>Viridiplantae</taxon>
        <taxon>Streptophyta</taxon>
        <taxon>Embryophyta</taxon>
        <taxon>Tracheophyta</taxon>
        <taxon>Spermatophyta</taxon>
        <taxon>Magnoliopsida</taxon>
        <taxon>eudicotyledons</taxon>
        <taxon>Gunneridae</taxon>
        <taxon>Pentapetalae</taxon>
        <taxon>rosids</taxon>
        <taxon>fabids</taxon>
        <taxon>Malpighiales</taxon>
        <taxon>Rhizophoraceae</taxon>
        <taxon>Rhizophora</taxon>
    </lineage>
</organism>
<accession>A0A2P2MLD5</accession>
<reference evidence="1" key="1">
    <citation type="submission" date="2018-02" db="EMBL/GenBank/DDBJ databases">
        <title>Rhizophora mucronata_Transcriptome.</title>
        <authorList>
            <person name="Meera S.P."/>
            <person name="Sreeshan A."/>
            <person name="Augustine A."/>
        </authorList>
    </citation>
    <scope>NUCLEOTIDE SEQUENCE</scope>
    <source>
        <tissue evidence="1">Leaf</tissue>
    </source>
</reference>
<dbReference type="EMBL" id="GGEC01050545">
    <property type="protein sequence ID" value="MBX31029.1"/>
    <property type="molecule type" value="Transcribed_RNA"/>
</dbReference>